<evidence type="ECO:0000313" key="2">
    <source>
        <dbReference type="Proteomes" id="UP000603295"/>
    </source>
</evidence>
<gene>
    <name evidence="1" type="ORF">GCM10011459_14570</name>
</gene>
<organism evidence="1 2">
    <name type="scientific">Limosilactobacillus caviae</name>
    <dbReference type="NCBI Taxonomy" id="1769424"/>
    <lineage>
        <taxon>Bacteria</taxon>
        <taxon>Bacillati</taxon>
        <taxon>Bacillota</taxon>
        <taxon>Bacilli</taxon>
        <taxon>Lactobacillales</taxon>
        <taxon>Lactobacillaceae</taxon>
        <taxon>Limosilactobacillus</taxon>
    </lineage>
</organism>
<dbReference type="EMBL" id="BMDS01000005">
    <property type="protein sequence ID" value="GGI63623.1"/>
    <property type="molecule type" value="Genomic_DNA"/>
</dbReference>
<comment type="caution">
    <text evidence="1">The sequence shown here is derived from an EMBL/GenBank/DDBJ whole genome shotgun (WGS) entry which is preliminary data.</text>
</comment>
<evidence type="ECO:0000313" key="1">
    <source>
        <dbReference type="EMBL" id="GGI63623.1"/>
    </source>
</evidence>
<sequence>MTEDKETIEKSLFSDTSAYLDIMNRPRHVSKAHTPMTQEDRAAQFSPFAALTGYHRLLAEIGKRYQHKKYLTADELQQIKAELTKIENEKGMPRLRIEYFNAKDGFYEEYCGQLKRINQQSHRLVFKDTTEIPIQNIRKIKRDQ</sequence>
<evidence type="ECO:0008006" key="3">
    <source>
        <dbReference type="Google" id="ProtNLM"/>
    </source>
</evidence>
<keyword evidence="2" id="KW-1185">Reference proteome</keyword>
<proteinExistence type="predicted"/>
<accession>A0ABQ2C7C5</accession>
<dbReference type="RefSeq" id="WP_153710408.1">
    <property type="nucleotide sequence ID" value="NZ_BMDS01000005.1"/>
</dbReference>
<reference evidence="2" key="1">
    <citation type="journal article" date="2019" name="Int. J. Syst. Evol. Microbiol.">
        <title>The Global Catalogue of Microorganisms (GCM) 10K type strain sequencing project: providing services to taxonomists for standard genome sequencing and annotation.</title>
        <authorList>
            <consortium name="The Broad Institute Genomics Platform"/>
            <consortium name="The Broad Institute Genome Sequencing Center for Infectious Disease"/>
            <person name="Wu L."/>
            <person name="Ma J."/>
        </authorList>
    </citation>
    <scope>NUCLEOTIDE SEQUENCE [LARGE SCALE GENOMIC DNA]</scope>
    <source>
        <strain evidence="2">CCM 8609</strain>
    </source>
</reference>
<dbReference type="Proteomes" id="UP000603295">
    <property type="component" value="Unassembled WGS sequence"/>
</dbReference>
<protein>
    <recommendedName>
        <fullName evidence="3">YolD-like protein</fullName>
    </recommendedName>
</protein>
<name>A0ABQ2C7C5_9LACO</name>